<evidence type="ECO:0000256" key="6">
    <source>
        <dbReference type="ARBA" id="ARBA00022801"/>
    </source>
</evidence>
<dbReference type="InterPro" id="IPR000675">
    <property type="entry name" value="Cutinase/axe"/>
</dbReference>
<dbReference type="SMART" id="SM01110">
    <property type="entry name" value="Cutinase"/>
    <property type="match status" value="1"/>
</dbReference>
<keyword evidence="4 8" id="KW-0964">Secreted</keyword>
<name>A0A378SH69_9MYCO</name>
<dbReference type="OMA" id="FNTMAHI"/>
<evidence type="ECO:0000256" key="3">
    <source>
        <dbReference type="ARBA" id="ARBA00022487"/>
    </source>
</evidence>
<dbReference type="GO" id="GO:0052689">
    <property type="term" value="F:carboxylic ester hydrolase activity"/>
    <property type="evidence" value="ECO:0007669"/>
    <property type="project" value="UniProtKB-KW"/>
</dbReference>
<organism evidence="9 10">
    <name type="scientific">Mycolicibacterium gilvum</name>
    <dbReference type="NCBI Taxonomy" id="1804"/>
    <lineage>
        <taxon>Bacteria</taxon>
        <taxon>Bacillati</taxon>
        <taxon>Actinomycetota</taxon>
        <taxon>Actinomycetes</taxon>
        <taxon>Mycobacteriales</taxon>
        <taxon>Mycobacteriaceae</taxon>
        <taxon>Mycolicibacterium</taxon>
    </lineage>
</organism>
<dbReference type="PROSITE" id="PS00155">
    <property type="entry name" value="CUTINASE_1"/>
    <property type="match status" value="1"/>
</dbReference>
<dbReference type="InterPro" id="IPR043580">
    <property type="entry name" value="CUTINASE_1"/>
</dbReference>
<comment type="similarity">
    <text evidence="2 8">Belongs to the cutinase family.</text>
</comment>
<evidence type="ECO:0000256" key="7">
    <source>
        <dbReference type="ARBA" id="ARBA00023157"/>
    </source>
</evidence>
<accession>A0A378SH69</accession>
<comment type="function">
    <text evidence="8">Catalyzes the hydrolysis of complex carboxylic polyesters found in the cell wall of plants. Degrades cutin, a macromolecule that forms the structure of the plant cuticle.</text>
</comment>
<dbReference type="AlphaFoldDB" id="A0A378SH69"/>
<keyword evidence="3 8" id="KW-0719">Serine esterase</keyword>
<evidence type="ECO:0000313" key="9">
    <source>
        <dbReference type="EMBL" id="STZ42040.1"/>
    </source>
</evidence>
<evidence type="ECO:0000256" key="2">
    <source>
        <dbReference type="ARBA" id="ARBA00007534"/>
    </source>
</evidence>
<protein>
    <recommendedName>
        <fullName evidence="8">Cutinase</fullName>
        <ecNumber evidence="8">3.1.1.-</ecNumber>
    </recommendedName>
</protein>
<dbReference type="EMBL" id="UGQM01000001">
    <property type="protein sequence ID" value="STZ42040.1"/>
    <property type="molecule type" value="Genomic_DNA"/>
</dbReference>
<dbReference type="RefSeq" id="WP_011895795.1">
    <property type="nucleotide sequence ID" value="NZ_JACKST010000147.1"/>
</dbReference>
<dbReference type="Proteomes" id="UP000254291">
    <property type="component" value="Unassembled WGS sequence"/>
</dbReference>
<keyword evidence="7" id="KW-1015">Disulfide bond</keyword>
<dbReference type="SUPFAM" id="SSF53474">
    <property type="entry name" value="alpha/beta-Hydrolases"/>
    <property type="match status" value="1"/>
</dbReference>
<gene>
    <name evidence="9" type="ORF">NCTC10742_01250</name>
</gene>
<dbReference type="EC" id="3.1.1.-" evidence="8"/>
<keyword evidence="5" id="KW-0732">Signal</keyword>
<dbReference type="PANTHER" id="PTHR33630:SF9">
    <property type="entry name" value="CUTINASE 4"/>
    <property type="match status" value="1"/>
</dbReference>
<reference evidence="9 10" key="1">
    <citation type="submission" date="2018-06" db="EMBL/GenBank/DDBJ databases">
        <authorList>
            <consortium name="Pathogen Informatics"/>
            <person name="Doyle S."/>
        </authorList>
    </citation>
    <scope>NUCLEOTIDE SEQUENCE [LARGE SCALE GENOMIC DNA]</scope>
    <source>
        <strain evidence="9 10">NCTC10742</strain>
    </source>
</reference>
<keyword evidence="6 8" id="KW-0378">Hydrolase</keyword>
<evidence type="ECO:0000256" key="1">
    <source>
        <dbReference type="ARBA" id="ARBA00004613"/>
    </source>
</evidence>
<sequence>MKIDLEVVTRGVRALVAAAVAAGVLVVAPAVAAPRSLPAAGAQGCTDIQVVFARGTDEPPGLGRVGSAFVESLRGRVGGRSVGSYAVAYPATFDFLAAAGGANDASNHIQWMMANCPSTRLVLGGYSQGAAVIDVIAAVPFPAVGFDRPLPPNAPDFIAAIALFGNPTTKVGLPITASPVWGTRSIDLCNGADPVCSAGDDIAAHSNYGPAGFTDQAAAFVAGLV</sequence>
<evidence type="ECO:0000256" key="4">
    <source>
        <dbReference type="ARBA" id="ARBA00022525"/>
    </source>
</evidence>
<evidence type="ECO:0000256" key="8">
    <source>
        <dbReference type="RuleBase" id="RU361263"/>
    </source>
</evidence>
<dbReference type="PANTHER" id="PTHR33630">
    <property type="entry name" value="CUTINASE RV1984C-RELATED-RELATED"/>
    <property type="match status" value="1"/>
</dbReference>
<evidence type="ECO:0000256" key="5">
    <source>
        <dbReference type="ARBA" id="ARBA00022729"/>
    </source>
</evidence>
<dbReference type="InterPro" id="IPR029058">
    <property type="entry name" value="AB_hydrolase_fold"/>
</dbReference>
<comment type="subcellular location">
    <subcellularLocation>
        <location evidence="1 8">Secreted</location>
    </subcellularLocation>
</comment>
<dbReference type="GO" id="GO:0005576">
    <property type="term" value="C:extracellular region"/>
    <property type="evidence" value="ECO:0007669"/>
    <property type="project" value="UniProtKB-SubCell"/>
</dbReference>
<proteinExistence type="inferred from homology"/>
<dbReference type="Gene3D" id="3.40.50.1820">
    <property type="entry name" value="alpha/beta hydrolase"/>
    <property type="match status" value="1"/>
</dbReference>
<evidence type="ECO:0000313" key="10">
    <source>
        <dbReference type="Proteomes" id="UP000254291"/>
    </source>
</evidence>
<dbReference type="Pfam" id="PF01083">
    <property type="entry name" value="Cutinase"/>
    <property type="match status" value="1"/>
</dbReference>